<evidence type="ECO:0000313" key="2">
    <source>
        <dbReference type="EMBL" id="CAK9057725.1"/>
    </source>
</evidence>
<feature type="region of interest" description="Disordered" evidence="1">
    <location>
        <begin position="137"/>
        <end position="165"/>
    </location>
</feature>
<feature type="region of interest" description="Disordered" evidence="1">
    <location>
        <begin position="420"/>
        <end position="450"/>
    </location>
</feature>
<sequence>MPKAELAQFKASDGPGKFLAAWAEFRDQDAFVIVGDDKLEMDDLDAASRDDIIQKNEAVLLKTLEACEATGRILTVEELELCMMSKFQEYDLATGHAQASALKSMVCWVVRQKKRASGTRKDRMWLETLKGAVGPELQKKKFERKPSSNPSEQAAEKTSRAGSTVDQLDTLPMEEIGELQSKPSHIAKVQQIPCLEPPVCLPAVLVDLEVNPLAGLDPWAQHKKQFKAAKDGANGGGAHDEPEEAPRDKFGDGPFFRDASHEEPGVNVGGDEEAPAACDASLAEAAKTCDSSATAAGAQEIVRKVVHFPMNKKWYSAIKSGVKFWEFRRASSWEKRISGATHAVFRMGYTKEVLGPTRILETKTLSIEAARQMGCPVDDKNYFDDGEIIGVRFAPFQESHGETVSEVPMHSSNPKAETFHANENVQREPGQDDMPDESADKGKKRKASQDSGPLWLAYQQFMSKAREMGYTNAAGNLLWMKSTVREALISTLSDAEKRKRKLN</sequence>
<evidence type="ECO:0000256" key="1">
    <source>
        <dbReference type="SAM" id="MobiDB-lite"/>
    </source>
</evidence>
<comment type="caution">
    <text evidence="2">The sequence shown here is derived from an EMBL/GenBank/DDBJ whole genome shotgun (WGS) entry which is preliminary data.</text>
</comment>
<reference evidence="2 3" key="1">
    <citation type="submission" date="2024-02" db="EMBL/GenBank/DDBJ databases">
        <authorList>
            <person name="Chen Y."/>
            <person name="Shah S."/>
            <person name="Dougan E. K."/>
            <person name="Thang M."/>
            <person name="Chan C."/>
        </authorList>
    </citation>
    <scope>NUCLEOTIDE SEQUENCE [LARGE SCALE GENOMIC DNA]</scope>
</reference>
<dbReference type="EMBL" id="CAXAMN010021302">
    <property type="protein sequence ID" value="CAK9057725.1"/>
    <property type="molecule type" value="Genomic_DNA"/>
</dbReference>
<feature type="region of interest" description="Disordered" evidence="1">
    <location>
        <begin position="230"/>
        <end position="273"/>
    </location>
</feature>
<proteinExistence type="predicted"/>
<evidence type="ECO:0000313" key="3">
    <source>
        <dbReference type="Proteomes" id="UP001642484"/>
    </source>
</evidence>
<feature type="compositionally biased region" description="Basic and acidic residues" evidence="1">
    <location>
        <begin position="420"/>
        <end position="430"/>
    </location>
</feature>
<feature type="compositionally biased region" description="Basic and acidic residues" evidence="1">
    <location>
        <begin position="137"/>
        <end position="146"/>
    </location>
</feature>
<gene>
    <name evidence="2" type="ORF">CCMP2556_LOCUS28459</name>
</gene>
<organism evidence="2 3">
    <name type="scientific">Durusdinium trenchii</name>
    <dbReference type="NCBI Taxonomy" id="1381693"/>
    <lineage>
        <taxon>Eukaryota</taxon>
        <taxon>Sar</taxon>
        <taxon>Alveolata</taxon>
        <taxon>Dinophyceae</taxon>
        <taxon>Suessiales</taxon>
        <taxon>Symbiodiniaceae</taxon>
        <taxon>Durusdinium</taxon>
    </lineage>
</organism>
<keyword evidence="3" id="KW-1185">Reference proteome</keyword>
<protein>
    <submittedName>
        <fullName evidence="2">Uncharacterized protein</fullName>
    </submittedName>
</protein>
<dbReference type="Proteomes" id="UP001642484">
    <property type="component" value="Unassembled WGS sequence"/>
</dbReference>
<accession>A0ABP0N655</accession>
<name>A0ABP0N655_9DINO</name>
<feature type="compositionally biased region" description="Basic and acidic residues" evidence="1">
    <location>
        <begin position="238"/>
        <end position="251"/>
    </location>
</feature>